<name>A0AAV1ANG7_VICFA</name>
<evidence type="ECO:0000256" key="1">
    <source>
        <dbReference type="SAM" id="MobiDB-lite"/>
    </source>
</evidence>
<keyword evidence="3" id="KW-1185">Reference proteome</keyword>
<proteinExistence type="predicted"/>
<feature type="compositionally biased region" description="Polar residues" evidence="1">
    <location>
        <begin position="82"/>
        <end position="93"/>
    </location>
</feature>
<sequence length="120" mass="13217">MTQEPRLQISASIDGMNLHITEKSIVQLLNHDGDGRKCCNLNNGSITFLNFIDTHPTSSDSSYCVHVISSDSEEEPDSTTSLQQTYPSPEPNSNVINVPFTHDVVELTSPQKTISLDIVE</sequence>
<accession>A0AAV1ANG7</accession>
<evidence type="ECO:0000313" key="3">
    <source>
        <dbReference type="Proteomes" id="UP001157006"/>
    </source>
</evidence>
<protein>
    <submittedName>
        <fullName evidence="2">Uncharacterized protein</fullName>
    </submittedName>
</protein>
<dbReference type="Proteomes" id="UP001157006">
    <property type="component" value="Chromosome 5"/>
</dbReference>
<organism evidence="2 3">
    <name type="scientific">Vicia faba</name>
    <name type="common">Broad bean</name>
    <name type="synonym">Faba vulgaris</name>
    <dbReference type="NCBI Taxonomy" id="3906"/>
    <lineage>
        <taxon>Eukaryota</taxon>
        <taxon>Viridiplantae</taxon>
        <taxon>Streptophyta</taxon>
        <taxon>Embryophyta</taxon>
        <taxon>Tracheophyta</taxon>
        <taxon>Spermatophyta</taxon>
        <taxon>Magnoliopsida</taxon>
        <taxon>eudicotyledons</taxon>
        <taxon>Gunneridae</taxon>
        <taxon>Pentapetalae</taxon>
        <taxon>rosids</taxon>
        <taxon>fabids</taxon>
        <taxon>Fabales</taxon>
        <taxon>Fabaceae</taxon>
        <taxon>Papilionoideae</taxon>
        <taxon>50 kb inversion clade</taxon>
        <taxon>NPAAA clade</taxon>
        <taxon>Hologalegina</taxon>
        <taxon>IRL clade</taxon>
        <taxon>Fabeae</taxon>
        <taxon>Vicia</taxon>
    </lineage>
</organism>
<reference evidence="2 3" key="1">
    <citation type="submission" date="2023-01" db="EMBL/GenBank/DDBJ databases">
        <authorList>
            <person name="Kreplak J."/>
        </authorList>
    </citation>
    <scope>NUCLEOTIDE SEQUENCE [LARGE SCALE GENOMIC DNA]</scope>
</reference>
<evidence type="ECO:0000313" key="2">
    <source>
        <dbReference type="EMBL" id="CAI8612061.1"/>
    </source>
</evidence>
<dbReference type="AlphaFoldDB" id="A0AAV1ANG7"/>
<feature type="region of interest" description="Disordered" evidence="1">
    <location>
        <begin position="68"/>
        <end position="93"/>
    </location>
</feature>
<gene>
    <name evidence="2" type="ORF">VFH_V015640</name>
</gene>
<dbReference type="EMBL" id="OX451740">
    <property type="protein sequence ID" value="CAI8612061.1"/>
    <property type="molecule type" value="Genomic_DNA"/>
</dbReference>